<keyword evidence="2" id="KW-1185">Reference proteome</keyword>
<accession>A0AAE3QHS7</accession>
<evidence type="ECO:0000313" key="2">
    <source>
        <dbReference type="Proteomes" id="UP001161580"/>
    </source>
</evidence>
<dbReference type="AlphaFoldDB" id="A0AAE3QHS7"/>
<dbReference type="RefSeq" id="WP_311788288.1">
    <property type="nucleotide sequence ID" value="NZ_JALDYY010000014.1"/>
</dbReference>
<dbReference type="EMBL" id="JALDYZ010000013">
    <property type="protein sequence ID" value="MDI7924210.1"/>
    <property type="molecule type" value="Genomic_DNA"/>
</dbReference>
<comment type="caution">
    <text evidence="1">The sequence shown here is derived from an EMBL/GenBank/DDBJ whole genome shotgun (WGS) entry which is preliminary data.</text>
</comment>
<proteinExistence type="predicted"/>
<gene>
    <name evidence="1" type="ORF">MRS75_19275</name>
</gene>
<organism evidence="1 2">
    <name type="scientific">Ferirhizobium litorale</name>
    <dbReference type="NCBI Taxonomy" id="2927786"/>
    <lineage>
        <taxon>Bacteria</taxon>
        <taxon>Pseudomonadati</taxon>
        <taxon>Pseudomonadota</taxon>
        <taxon>Alphaproteobacteria</taxon>
        <taxon>Hyphomicrobiales</taxon>
        <taxon>Rhizobiaceae</taxon>
        <taxon>Ferirhizobium</taxon>
    </lineage>
</organism>
<protein>
    <submittedName>
        <fullName evidence="1">Uncharacterized protein</fullName>
    </submittedName>
</protein>
<reference evidence="1" key="1">
    <citation type="submission" date="2022-03" db="EMBL/GenBank/DDBJ databases">
        <title>Fererhizobium litorale gen. nov., sp. nov., isolated from sandy sediments of the Sea of Japan seashore.</title>
        <authorList>
            <person name="Romanenko L."/>
            <person name="Kurilenko V."/>
            <person name="Otstavnykh N."/>
            <person name="Svetashev V."/>
            <person name="Tekutyeva L."/>
            <person name="Isaeva M."/>
            <person name="Mikhailov V."/>
        </authorList>
    </citation>
    <scope>NUCLEOTIDE SEQUENCE</scope>
    <source>
        <strain evidence="1">KMM 9576</strain>
    </source>
</reference>
<evidence type="ECO:0000313" key="1">
    <source>
        <dbReference type="EMBL" id="MDI7924210.1"/>
    </source>
</evidence>
<sequence>MAQYLRSLESPPVRLADNRAADFESQTGLRGVIEQLGRIAATIDQVSSVNCDIETRTNGTAKLVFRTFGKFT</sequence>
<dbReference type="Proteomes" id="UP001161580">
    <property type="component" value="Unassembled WGS sequence"/>
</dbReference>
<name>A0AAE3QHS7_9HYPH</name>